<feature type="binding site" description="axial binding residue" evidence="9">
    <location>
        <position position="438"/>
    </location>
    <ligand>
        <name>heme</name>
        <dbReference type="ChEBI" id="CHEBI:30413"/>
    </ligand>
    <ligandPart>
        <name>Fe</name>
        <dbReference type="ChEBI" id="CHEBI:18248"/>
    </ligandPart>
</feature>
<dbReference type="PRINTS" id="PR00463">
    <property type="entry name" value="EP450I"/>
</dbReference>
<evidence type="ECO:0000256" key="11">
    <source>
        <dbReference type="SAM" id="SignalP"/>
    </source>
</evidence>
<name>A0A6A4HKY6_9AGAR</name>
<dbReference type="Gene3D" id="1.10.630.10">
    <property type="entry name" value="Cytochrome P450"/>
    <property type="match status" value="1"/>
</dbReference>
<evidence type="ECO:0000256" key="6">
    <source>
        <dbReference type="ARBA" id="ARBA00023002"/>
    </source>
</evidence>
<evidence type="ECO:0000313" key="13">
    <source>
        <dbReference type="Proteomes" id="UP000799118"/>
    </source>
</evidence>
<keyword evidence="13" id="KW-1185">Reference proteome</keyword>
<dbReference type="Pfam" id="PF00067">
    <property type="entry name" value="p450"/>
    <property type="match status" value="1"/>
</dbReference>
<evidence type="ECO:0000256" key="10">
    <source>
        <dbReference type="RuleBase" id="RU000461"/>
    </source>
</evidence>
<dbReference type="PRINTS" id="PR00385">
    <property type="entry name" value="P450"/>
</dbReference>
<feature type="chain" id="PRO_5025480172" evidence="11">
    <location>
        <begin position="19"/>
        <end position="507"/>
    </location>
</feature>
<dbReference type="AlphaFoldDB" id="A0A6A4HKY6"/>
<dbReference type="InterPro" id="IPR002401">
    <property type="entry name" value="Cyt_P450_E_grp-I"/>
</dbReference>
<dbReference type="OrthoDB" id="2789670at2759"/>
<keyword evidence="5 9" id="KW-0479">Metal-binding</keyword>
<comment type="similarity">
    <text evidence="3 10">Belongs to the cytochrome P450 family.</text>
</comment>
<keyword evidence="6 10" id="KW-0560">Oxidoreductase</keyword>
<keyword evidence="8 10" id="KW-0503">Monooxygenase</keyword>
<keyword evidence="4 9" id="KW-0349">Heme</keyword>
<keyword evidence="11" id="KW-0732">Signal</keyword>
<evidence type="ECO:0000256" key="9">
    <source>
        <dbReference type="PIRSR" id="PIRSR602401-1"/>
    </source>
</evidence>
<dbReference type="PANTHER" id="PTHR46300:SF1">
    <property type="entry name" value="P450, PUTATIVE (EUROFUNG)-RELATED"/>
    <property type="match status" value="1"/>
</dbReference>
<evidence type="ECO:0000256" key="5">
    <source>
        <dbReference type="ARBA" id="ARBA00022723"/>
    </source>
</evidence>
<reference evidence="12" key="1">
    <citation type="journal article" date="2019" name="Environ. Microbiol.">
        <title>Fungal ecological strategies reflected in gene transcription - a case study of two litter decomposers.</title>
        <authorList>
            <person name="Barbi F."/>
            <person name="Kohler A."/>
            <person name="Barry K."/>
            <person name="Baskaran P."/>
            <person name="Daum C."/>
            <person name="Fauchery L."/>
            <person name="Ihrmark K."/>
            <person name="Kuo A."/>
            <person name="LaButti K."/>
            <person name="Lipzen A."/>
            <person name="Morin E."/>
            <person name="Grigoriev I.V."/>
            <person name="Henrissat B."/>
            <person name="Lindahl B."/>
            <person name="Martin F."/>
        </authorList>
    </citation>
    <scope>NUCLEOTIDE SEQUENCE</scope>
    <source>
        <strain evidence="12">JB14</strain>
    </source>
</reference>
<gene>
    <name evidence="12" type="ORF">BT96DRAFT_883642</name>
</gene>
<organism evidence="12 13">
    <name type="scientific">Gymnopus androsaceus JB14</name>
    <dbReference type="NCBI Taxonomy" id="1447944"/>
    <lineage>
        <taxon>Eukaryota</taxon>
        <taxon>Fungi</taxon>
        <taxon>Dikarya</taxon>
        <taxon>Basidiomycota</taxon>
        <taxon>Agaricomycotina</taxon>
        <taxon>Agaricomycetes</taxon>
        <taxon>Agaricomycetidae</taxon>
        <taxon>Agaricales</taxon>
        <taxon>Marasmiineae</taxon>
        <taxon>Omphalotaceae</taxon>
        <taxon>Gymnopus</taxon>
    </lineage>
</organism>
<feature type="signal peptide" evidence="11">
    <location>
        <begin position="1"/>
        <end position="18"/>
    </location>
</feature>
<dbReference type="InterPro" id="IPR001128">
    <property type="entry name" value="Cyt_P450"/>
</dbReference>
<dbReference type="CDD" id="cd11065">
    <property type="entry name" value="CYP64-like"/>
    <property type="match status" value="1"/>
</dbReference>
<comment type="pathway">
    <text evidence="2">Secondary metabolite biosynthesis.</text>
</comment>
<evidence type="ECO:0000256" key="1">
    <source>
        <dbReference type="ARBA" id="ARBA00001971"/>
    </source>
</evidence>
<comment type="cofactor">
    <cofactor evidence="1 9">
        <name>heme</name>
        <dbReference type="ChEBI" id="CHEBI:30413"/>
    </cofactor>
</comment>
<evidence type="ECO:0000256" key="7">
    <source>
        <dbReference type="ARBA" id="ARBA00023004"/>
    </source>
</evidence>
<dbReference type="InterPro" id="IPR017972">
    <property type="entry name" value="Cyt_P450_CS"/>
</dbReference>
<evidence type="ECO:0000313" key="12">
    <source>
        <dbReference type="EMBL" id="KAE9397724.1"/>
    </source>
</evidence>
<evidence type="ECO:0000256" key="2">
    <source>
        <dbReference type="ARBA" id="ARBA00005179"/>
    </source>
</evidence>
<dbReference type="Proteomes" id="UP000799118">
    <property type="component" value="Unassembled WGS sequence"/>
</dbReference>
<dbReference type="SUPFAM" id="SSF48264">
    <property type="entry name" value="Cytochrome P450"/>
    <property type="match status" value="1"/>
</dbReference>
<dbReference type="InterPro" id="IPR036396">
    <property type="entry name" value="Cyt_P450_sf"/>
</dbReference>
<evidence type="ECO:0000256" key="8">
    <source>
        <dbReference type="ARBA" id="ARBA00023033"/>
    </source>
</evidence>
<evidence type="ECO:0000256" key="3">
    <source>
        <dbReference type="ARBA" id="ARBA00010617"/>
    </source>
</evidence>
<protein>
    <submittedName>
        <fullName evidence="12">Cytochrome P450</fullName>
    </submittedName>
</protein>
<dbReference type="GO" id="GO:0005506">
    <property type="term" value="F:iron ion binding"/>
    <property type="evidence" value="ECO:0007669"/>
    <property type="project" value="InterPro"/>
</dbReference>
<dbReference type="GO" id="GO:0016705">
    <property type="term" value="F:oxidoreductase activity, acting on paired donors, with incorporation or reduction of molecular oxygen"/>
    <property type="evidence" value="ECO:0007669"/>
    <property type="project" value="InterPro"/>
</dbReference>
<dbReference type="EMBL" id="ML769493">
    <property type="protein sequence ID" value="KAE9397724.1"/>
    <property type="molecule type" value="Genomic_DNA"/>
</dbReference>
<dbReference type="GO" id="GO:0020037">
    <property type="term" value="F:heme binding"/>
    <property type="evidence" value="ECO:0007669"/>
    <property type="project" value="InterPro"/>
</dbReference>
<sequence>MSSLHLGLIFLAVILVGATIFNRKKRSQAVPLPPGPQGVPLLGNLPWFLCNSNFIWLKFTELAQFHGELIYLNLAGKSVVVLNSAEAAFDLLDQRGSNYSNRPELIMASKILAGGVHIGFVPYGILWRKLRKAVHFGLNKKSAEAYFTIQEQETKVLVRRLLKAPDEWHGHFNLLAASTILSIVYGVPYSLSLDEPHIRKIYQFMEHMLHAAVPGNYLVDIFPFLNRLPPWLARFKQEGLKAHQTYTDLFVSLLESETNKSYRNLSFAASLSKNEKDLGLTIKEKAWLAGSLFGGGSDTTASVLSVFMLAMILHPHVLKKAQAEIDQVVGKARMPCFQDQGNLPYIGAIMKEALRWIPITPLGLARSSNDPLIYKGHYIPGNSIILTNVWAMNRNPDVYHNPTEFIPERYLSSDNKREIRPKYTREGTHAFGFGRRVCPGSNIANNTLFITIATMVWGFDITLSDPSHPPSMDSLMDNGAVLRPCPFKCSLSPRPHTESTVSKLVDE</sequence>
<proteinExistence type="inferred from homology"/>
<dbReference type="PROSITE" id="PS00086">
    <property type="entry name" value="CYTOCHROME_P450"/>
    <property type="match status" value="1"/>
</dbReference>
<dbReference type="PANTHER" id="PTHR46300">
    <property type="entry name" value="P450, PUTATIVE (EUROFUNG)-RELATED-RELATED"/>
    <property type="match status" value="1"/>
</dbReference>
<evidence type="ECO:0000256" key="4">
    <source>
        <dbReference type="ARBA" id="ARBA00022617"/>
    </source>
</evidence>
<dbReference type="GO" id="GO:0004497">
    <property type="term" value="F:monooxygenase activity"/>
    <property type="evidence" value="ECO:0007669"/>
    <property type="project" value="UniProtKB-KW"/>
</dbReference>
<keyword evidence="7 9" id="KW-0408">Iron</keyword>
<accession>A0A6A4HKY6</accession>
<dbReference type="InterPro" id="IPR050364">
    <property type="entry name" value="Cytochrome_P450_fung"/>
</dbReference>